<feature type="transmembrane region" description="Helical" evidence="1">
    <location>
        <begin position="126"/>
        <end position="149"/>
    </location>
</feature>
<evidence type="ECO:0000313" key="3">
    <source>
        <dbReference type="Proteomes" id="UP000094707"/>
    </source>
</evidence>
<name>A0A1D3L0N6_9EURY</name>
<gene>
    <name evidence="2" type="ORF">MCBB_0527</name>
</gene>
<dbReference type="STRING" id="118062.MCBB_0527"/>
<organism evidence="2 3">
    <name type="scientific">Methanobacterium congolense</name>
    <dbReference type="NCBI Taxonomy" id="118062"/>
    <lineage>
        <taxon>Archaea</taxon>
        <taxon>Methanobacteriati</taxon>
        <taxon>Methanobacteriota</taxon>
        <taxon>Methanomada group</taxon>
        <taxon>Methanobacteria</taxon>
        <taxon>Methanobacteriales</taxon>
        <taxon>Methanobacteriaceae</taxon>
        <taxon>Methanobacterium</taxon>
    </lineage>
</organism>
<dbReference type="Proteomes" id="UP000094707">
    <property type="component" value="Chromosome I"/>
</dbReference>
<dbReference type="PATRIC" id="fig|129848.4.peg.530"/>
<keyword evidence="1" id="KW-0812">Transmembrane</keyword>
<evidence type="ECO:0000256" key="1">
    <source>
        <dbReference type="SAM" id="Phobius"/>
    </source>
</evidence>
<keyword evidence="1" id="KW-1133">Transmembrane helix</keyword>
<protein>
    <submittedName>
        <fullName evidence="2">Uncharacterized protein</fullName>
    </submittedName>
</protein>
<accession>A0A1D3L0N6</accession>
<feature type="transmembrane region" description="Helical" evidence="1">
    <location>
        <begin position="94"/>
        <end position="111"/>
    </location>
</feature>
<dbReference type="EMBL" id="LT607756">
    <property type="protein sequence ID" value="SCG85103.1"/>
    <property type="molecule type" value="Genomic_DNA"/>
</dbReference>
<evidence type="ECO:0000313" key="2">
    <source>
        <dbReference type="EMBL" id="SCG85103.1"/>
    </source>
</evidence>
<dbReference type="KEGG" id="mcub:MCBB_0527"/>
<dbReference type="OrthoDB" id="67308at2157"/>
<reference evidence="2 3" key="1">
    <citation type="submission" date="2016-08" db="EMBL/GenBank/DDBJ databases">
        <authorList>
            <person name="Seilhamer J.J."/>
        </authorList>
    </citation>
    <scope>NUCLEOTIDE SEQUENCE [LARGE SCALE GENOMIC DNA]</scope>
    <source>
        <strain evidence="2">Buetzberg</strain>
    </source>
</reference>
<keyword evidence="1" id="KW-0472">Membrane</keyword>
<sequence length="150" mass="17747">MNRKYTPVKYCKWCGDPFLVKSPNQRYCSPDVKNCSEEAKRESWRKAAHKYRENYKDVLKISQVYKLGSGFLGSKPQKEFDAEYRAIQKEKRRLKLNSIGIGFWFWVQYNLPLMRNLMEKGENPLITFYVSFIAVGVLLISVFVFGVYYK</sequence>
<keyword evidence="3" id="KW-1185">Reference proteome</keyword>
<proteinExistence type="predicted"/>
<dbReference type="AlphaFoldDB" id="A0A1D3L0N6"/>
<dbReference type="RefSeq" id="WP_071906307.1">
    <property type="nucleotide sequence ID" value="NZ_LT607756.1"/>
</dbReference>
<dbReference type="GeneID" id="30411385"/>